<name>A0AAW9RGG4_9HYPH</name>
<dbReference type="PANTHER" id="PTHR31793:SF2">
    <property type="entry name" value="BLR1345 PROTEIN"/>
    <property type="match status" value="1"/>
</dbReference>
<dbReference type="Pfam" id="PF13279">
    <property type="entry name" value="4HBT_2"/>
    <property type="match status" value="1"/>
</dbReference>
<comment type="caution">
    <text evidence="1">The sequence shown here is derived from an EMBL/GenBank/DDBJ whole genome shotgun (WGS) entry which is preliminary data.</text>
</comment>
<proteinExistence type="predicted"/>
<evidence type="ECO:0000313" key="2">
    <source>
        <dbReference type="Proteomes" id="UP001378188"/>
    </source>
</evidence>
<dbReference type="Gene3D" id="3.10.129.10">
    <property type="entry name" value="Hotdog Thioesterase"/>
    <property type="match status" value="2"/>
</dbReference>
<protein>
    <submittedName>
        <fullName evidence="1">Thioesterase family protein</fullName>
    </submittedName>
</protein>
<dbReference type="Proteomes" id="UP001378188">
    <property type="component" value="Unassembled WGS sequence"/>
</dbReference>
<sequence>METLKGYVNAWDCDENDHLNVQFYYRFFEDACCHFQALAGVSRDDFRRPLVRHVRYHGELRKNEAVQVDSVRAGEAQIVHVLSEPVSGRLSATCLETFAGPLPDALPSGSGAIPENALPRSLDSAPAAATAATASDRLVLRTRIRAQHCDPSGAVFDSAIVGFNSDSAAFFWEAVGITEPWLRERNRGRVAVEMKLTRLGDAAFGDLIHVISRPIAVARSTVTFENRFVRSETGETVAVVQVTGLTMDLTARRAQPLPEDLRADLEARIARSR</sequence>
<dbReference type="RefSeq" id="WP_340328890.1">
    <property type="nucleotide sequence ID" value="NZ_JAZHOF010000002.1"/>
</dbReference>
<dbReference type="AlphaFoldDB" id="A0AAW9RGG4"/>
<dbReference type="EMBL" id="JAZHOF010000002">
    <property type="protein sequence ID" value="MEJ8570985.1"/>
    <property type="molecule type" value="Genomic_DNA"/>
</dbReference>
<dbReference type="GO" id="GO:0047617">
    <property type="term" value="F:fatty acyl-CoA hydrolase activity"/>
    <property type="evidence" value="ECO:0007669"/>
    <property type="project" value="TreeGrafter"/>
</dbReference>
<accession>A0AAW9RGG4</accession>
<reference evidence="1 2" key="1">
    <citation type="submission" date="2024-02" db="EMBL/GenBank/DDBJ databases">
        <title>Genome analysis and characterization of Microbaculum marinisediminis sp. nov., isolated from marine sediment.</title>
        <authorList>
            <person name="Du Z.-J."/>
            <person name="Ye Y.-Q."/>
            <person name="Zhang Z.-R."/>
            <person name="Yuan S.-M."/>
            <person name="Zhang X.-Y."/>
        </authorList>
    </citation>
    <scope>NUCLEOTIDE SEQUENCE [LARGE SCALE GENOMIC DNA]</scope>
    <source>
        <strain evidence="1 2">SDUM1044001</strain>
    </source>
</reference>
<evidence type="ECO:0000313" key="1">
    <source>
        <dbReference type="EMBL" id="MEJ8570985.1"/>
    </source>
</evidence>
<organism evidence="1 2">
    <name type="scientific">Microbaculum marinum</name>
    <dbReference type="NCBI Taxonomy" id="1764581"/>
    <lineage>
        <taxon>Bacteria</taxon>
        <taxon>Pseudomonadati</taxon>
        <taxon>Pseudomonadota</taxon>
        <taxon>Alphaproteobacteria</taxon>
        <taxon>Hyphomicrobiales</taxon>
        <taxon>Tepidamorphaceae</taxon>
        <taxon>Microbaculum</taxon>
    </lineage>
</organism>
<dbReference type="InterPro" id="IPR029069">
    <property type="entry name" value="HotDog_dom_sf"/>
</dbReference>
<dbReference type="CDD" id="cd00586">
    <property type="entry name" value="4HBT"/>
    <property type="match status" value="1"/>
</dbReference>
<dbReference type="InterPro" id="IPR050563">
    <property type="entry name" value="4-hydroxybenzoyl-CoA_TE"/>
</dbReference>
<dbReference type="SUPFAM" id="SSF54637">
    <property type="entry name" value="Thioesterase/thiol ester dehydrase-isomerase"/>
    <property type="match status" value="2"/>
</dbReference>
<keyword evidence="2" id="KW-1185">Reference proteome</keyword>
<gene>
    <name evidence="1" type="ORF">V3328_05850</name>
</gene>
<dbReference type="PANTHER" id="PTHR31793">
    <property type="entry name" value="4-HYDROXYBENZOYL-COA THIOESTERASE FAMILY MEMBER"/>
    <property type="match status" value="1"/>
</dbReference>